<dbReference type="EMBL" id="LN679106">
    <property type="protein sequence ID" value="CEL62582.1"/>
    <property type="molecule type" value="Genomic_DNA"/>
</dbReference>
<evidence type="ECO:0000313" key="1">
    <source>
        <dbReference type="EMBL" id="CEL62582.1"/>
    </source>
</evidence>
<accession>A0A0B7G2C9</accession>
<protein>
    <submittedName>
        <fullName evidence="1">Uncharacterized protein</fullName>
    </submittedName>
</protein>
<name>A0A0B7G2C9_THACB</name>
<dbReference type="AlphaFoldDB" id="A0A0B7G2C9"/>
<reference evidence="1 2" key="1">
    <citation type="submission" date="2014-11" db="EMBL/GenBank/DDBJ databases">
        <authorList>
            <person name="Wibberg Daniel"/>
        </authorList>
    </citation>
    <scope>NUCLEOTIDE SEQUENCE [LARGE SCALE GENOMIC DNA]</scope>
    <source>
        <strain evidence="1">Rhizoctonia solani AG1-IB 7/3/14</strain>
    </source>
</reference>
<keyword evidence="2" id="KW-1185">Reference proteome</keyword>
<proteinExistence type="predicted"/>
<gene>
    <name evidence="1" type="ORF">RSOLAG1IB_04938</name>
</gene>
<sequence length="109" mass="11681">MDYLREDAESVQWALSSPTSCASPIEFAVGSSQWSLKPIADSSCRQTPSIATPGDVPPGAGPQWTFQHVDSTLRNTILSPTRVACLNLAQPPSPSHENHLSLLVKNVLA</sequence>
<organism evidence="1 2">
    <name type="scientific">Thanatephorus cucumeris (strain AG1-IB / isolate 7/3/14)</name>
    <name type="common">Lettuce bottom rot fungus</name>
    <name type="synonym">Rhizoctonia solani</name>
    <dbReference type="NCBI Taxonomy" id="1108050"/>
    <lineage>
        <taxon>Eukaryota</taxon>
        <taxon>Fungi</taxon>
        <taxon>Dikarya</taxon>
        <taxon>Basidiomycota</taxon>
        <taxon>Agaricomycotina</taxon>
        <taxon>Agaricomycetes</taxon>
        <taxon>Cantharellales</taxon>
        <taxon>Ceratobasidiaceae</taxon>
        <taxon>Rhizoctonia</taxon>
        <taxon>Rhizoctonia solani AG-1</taxon>
    </lineage>
</organism>
<dbReference type="Proteomes" id="UP000059188">
    <property type="component" value="Unassembled WGS sequence"/>
</dbReference>
<evidence type="ECO:0000313" key="2">
    <source>
        <dbReference type="Proteomes" id="UP000059188"/>
    </source>
</evidence>